<reference evidence="8 9" key="2">
    <citation type="submission" date="2018-11" db="EMBL/GenBank/DDBJ databases">
        <authorList>
            <consortium name="Pathogen Informatics"/>
        </authorList>
    </citation>
    <scope>NUCLEOTIDE SEQUENCE [LARGE SCALE GENOMIC DNA]</scope>
</reference>
<dbReference type="WBParaSite" id="BTMF_0001463501-mRNA-1">
    <property type="protein sequence ID" value="BTMF_0001463501-mRNA-1"/>
    <property type="gene ID" value="BTMF_0001463501"/>
</dbReference>
<dbReference type="InterPro" id="IPR042527">
    <property type="entry name" value="Atg5_UblA_dom_sf"/>
</dbReference>
<keyword evidence="5" id="KW-1133">Transmembrane helix</keyword>
<dbReference type="InterPro" id="IPR048940">
    <property type="entry name" value="ATG5_HBR"/>
</dbReference>
<evidence type="ECO:0000259" key="6">
    <source>
        <dbReference type="Pfam" id="PF20637"/>
    </source>
</evidence>
<keyword evidence="5" id="KW-0812">Transmembrane</keyword>
<proteinExistence type="inferred from homology"/>
<keyword evidence="4" id="KW-0072">Autophagy</keyword>
<dbReference type="InterPro" id="IPR048939">
    <property type="entry name" value="ATG5_UblA"/>
</dbReference>
<keyword evidence="3" id="KW-0832">Ubl conjugation</keyword>
<keyword evidence="9" id="KW-1185">Reference proteome</keyword>
<evidence type="ECO:0000256" key="2">
    <source>
        <dbReference type="ARBA" id="ARBA00022499"/>
    </source>
</evidence>
<dbReference type="GO" id="GO:0019776">
    <property type="term" value="F:Atg8-family ligase activity"/>
    <property type="evidence" value="ECO:0007669"/>
    <property type="project" value="TreeGrafter"/>
</dbReference>
<dbReference type="GO" id="GO:0034727">
    <property type="term" value="P:piecemeal microautophagy of the nucleus"/>
    <property type="evidence" value="ECO:0007669"/>
    <property type="project" value="TreeGrafter"/>
</dbReference>
<dbReference type="InterPro" id="IPR007239">
    <property type="entry name" value="Atg5"/>
</dbReference>
<dbReference type="Proteomes" id="UP000280834">
    <property type="component" value="Unassembled WGS sequence"/>
</dbReference>
<dbReference type="PANTHER" id="PTHR13040:SF2">
    <property type="entry name" value="AUTOPHAGY PROTEIN 5"/>
    <property type="match status" value="1"/>
</dbReference>
<organism evidence="10">
    <name type="scientific">Brugia timori</name>
    <dbReference type="NCBI Taxonomy" id="42155"/>
    <lineage>
        <taxon>Eukaryota</taxon>
        <taxon>Metazoa</taxon>
        <taxon>Ecdysozoa</taxon>
        <taxon>Nematoda</taxon>
        <taxon>Chromadorea</taxon>
        <taxon>Rhabditida</taxon>
        <taxon>Spirurina</taxon>
        <taxon>Spiruromorpha</taxon>
        <taxon>Filarioidea</taxon>
        <taxon>Onchocercidae</taxon>
        <taxon>Brugia</taxon>
    </lineage>
</organism>
<dbReference type="Pfam" id="PF20638">
    <property type="entry name" value="ATG5_UblA"/>
    <property type="match status" value="1"/>
</dbReference>
<dbReference type="PANTHER" id="PTHR13040">
    <property type="entry name" value="AUTOPHAGY PROTEIN 5"/>
    <property type="match status" value="1"/>
</dbReference>
<evidence type="ECO:0000256" key="5">
    <source>
        <dbReference type="SAM" id="Phobius"/>
    </source>
</evidence>
<dbReference type="Gene3D" id="1.10.246.190">
    <property type="entry name" value="Autophagy protein Apg5, helix rich domain"/>
    <property type="match status" value="1"/>
</dbReference>
<name>A0A0R3R3P5_9BILA</name>
<dbReference type="GO" id="GO:0034045">
    <property type="term" value="C:phagophore assembly site membrane"/>
    <property type="evidence" value="ECO:0007669"/>
    <property type="project" value="TreeGrafter"/>
</dbReference>
<comment type="similarity">
    <text evidence="1">Belongs to the ATG5 family.</text>
</comment>
<protein>
    <submittedName>
        <fullName evidence="10">Autophagy protein 5</fullName>
    </submittedName>
</protein>
<dbReference type="EMBL" id="UZAG01019331">
    <property type="protein sequence ID" value="VDO43293.1"/>
    <property type="molecule type" value="Genomic_DNA"/>
</dbReference>
<dbReference type="GO" id="GO:0000422">
    <property type="term" value="P:autophagy of mitochondrion"/>
    <property type="evidence" value="ECO:0007669"/>
    <property type="project" value="TreeGrafter"/>
</dbReference>
<dbReference type="STRING" id="42155.A0A0R3R3P5"/>
<feature type="transmembrane region" description="Helical" evidence="5">
    <location>
        <begin position="146"/>
        <end position="169"/>
    </location>
</feature>
<evidence type="ECO:0000313" key="9">
    <source>
        <dbReference type="Proteomes" id="UP000280834"/>
    </source>
</evidence>
<keyword evidence="5" id="KW-0472">Membrane</keyword>
<evidence type="ECO:0000256" key="1">
    <source>
        <dbReference type="ARBA" id="ARBA00006910"/>
    </source>
</evidence>
<dbReference type="GO" id="GO:0005776">
    <property type="term" value="C:autophagosome"/>
    <property type="evidence" value="ECO:0007669"/>
    <property type="project" value="TreeGrafter"/>
</dbReference>
<reference evidence="10" key="1">
    <citation type="submission" date="2017-02" db="UniProtKB">
        <authorList>
            <consortium name="WormBaseParasite"/>
        </authorList>
    </citation>
    <scope>IDENTIFICATION</scope>
</reference>
<dbReference type="GO" id="GO:0007033">
    <property type="term" value="P:vacuole organization"/>
    <property type="evidence" value="ECO:0007669"/>
    <property type="project" value="UniProtKB-ARBA"/>
</dbReference>
<dbReference type="GO" id="GO:0044233">
    <property type="term" value="C:mitochondria-associated endoplasmic reticulum membrane contact site"/>
    <property type="evidence" value="ECO:0007669"/>
    <property type="project" value="TreeGrafter"/>
</dbReference>
<dbReference type="GO" id="GO:0061908">
    <property type="term" value="C:phagophore"/>
    <property type="evidence" value="ECO:0007669"/>
    <property type="project" value="TreeGrafter"/>
</dbReference>
<feature type="transmembrane region" description="Helical" evidence="5">
    <location>
        <begin position="12"/>
        <end position="30"/>
    </location>
</feature>
<feature type="domain" description="Autophagy protein ATG5 UblA" evidence="7">
    <location>
        <begin position="16"/>
        <end position="64"/>
    </location>
</feature>
<dbReference type="AlphaFoldDB" id="A0A0R3R3P5"/>
<keyword evidence="2" id="KW-1017">Isopeptide bond</keyword>
<evidence type="ECO:0000256" key="4">
    <source>
        <dbReference type="ARBA" id="ARBA00023006"/>
    </source>
</evidence>
<evidence type="ECO:0000259" key="7">
    <source>
        <dbReference type="Pfam" id="PF20638"/>
    </source>
</evidence>
<accession>A0A0R3R3P5</accession>
<dbReference type="GO" id="GO:0006995">
    <property type="term" value="P:cellular response to nitrogen starvation"/>
    <property type="evidence" value="ECO:0007669"/>
    <property type="project" value="TreeGrafter"/>
</dbReference>
<gene>
    <name evidence="8" type="ORF">BTMF_LOCUS12632</name>
</gene>
<dbReference type="Pfam" id="PF20637">
    <property type="entry name" value="ATG5_HBR"/>
    <property type="match status" value="1"/>
</dbReference>
<dbReference type="Gene3D" id="3.10.20.620">
    <property type="match status" value="1"/>
</dbReference>
<evidence type="ECO:0000313" key="8">
    <source>
        <dbReference type="EMBL" id="VDO43293.1"/>
    </source>
</evidence>
<evidence type="ECO:0000313" key="10">
    <source>
        <dbReference type="WBParaSite" id="BTMF_0001463501-mRNA-1"/>
    </source>
</evidence>
<feature type="domain" description="Autophagy protein ATG5 alpha-helical bundle region" evidence="6">
    <location>
        <begin position="104"/>
        <end position="145"/>
    </location>
</feature>
<dbReference type="GO" id="GO:0034274">
    <property type="term" value="C:Atg12-Atg5-Atg16 complex"/>
    <property type="evidence" value="ECO:0007669"/>
    <property type="project" value="TreeGrafter"/>
</dbReference>
<evidence type="ECO:0000256" key="3">
    <source>
        <dbReference type="ARBA" id="ARBA00022843"/>
    </source>
</evidence>
<sequence>MQFHCFSEMVNFFVYFQIMVPSMTYFPLVLPRVLQYFVAIVDHFDADSVWLRYNTKPLKWYLFIFLFSKFLHLLAKENVLLTVTSSHGLRQDSPKEVMRFRGNDLESSYIQSVKEADQLKHKARVVNSMKVDEHRQLWSSILHGQLFSIFGIFFLLFAVLFKQYLLIVWEQKGSGRRNSVR</sequence>
<dbReference type="InterPro" id="IPR042526">
    <property type="entry name" value="Atg5_HR"/>
</dbReference>